<evidence type="ECO:0000313" key="1">
    <source>
        <dbReference type="EMBL" id="QDJ27221.1"/>
    </source>
</evidence>
<evidence type="ECO:0000313" key="2">
    <source>
        <dbReference type="Proteomes" id="UP000516280"/>
    </source>
</evidence>
<accession>A0A7L4WCG8</accession>
<dbReference type="EMBL" id="CP017195">
    <property type="protein sequence ID" value="QDJ27221.1"/>
    <property type="molecule type" value="Genomic_DNA"/>
</dbReference>
<reference evidence="1 2" key="1">
    <citation type="submission" date="2016-09" db="EMBL/GenBank/DDBJ databases">
        <title>Lactic acid bacteria from MAP meat Genome sequencing and assembly.</title>
        <authorList>
            <person name="Behr J."/>
            <person name="Hilgarth M."/>
            <person name="Vogel R.F."/>
        </authorList>
    </citation>
    <scope>NUCLEOTIDE SEQUENCE [LARGE SCALE GENOMIC DNA]</scope>
    <source>
        <strain evidence="1 2">TMW21615</strain>
    </source>
</reference>
<organism evidence="1 2">
    <name type="scientific">Pseudolactococcus paracarnosus</name>
    <dbReference type="NCBI Taxonomy" id="2749962"/>
    <lineage>
        <taxon>Bacteria</taxon>
        <taxon>Bacillati</taxon>
        <taxon>Bacillota</taxon>
        <taxon>Bacilli</taxon>
        <taxon>Lactobacillales</taxon>
        <taxon>Streptococcaceae</taxon>
        <taxon>Pseudolactococcus</taxon>
    </lineage>
</organism>
<protein>
    <submittedName>
        <fullName evidence="1">Uncharacterized protein</fullName>
    </submittedName>
</protein>
<dbReference type="RefSeq" id="WP_109833884.1">
    <property type="nucleotide sequence ID" value="NZ_CP017195.1"/>
</dbReference>
<dbReference type="Proteomes" id="UP000516280">
    <property type="component" value="Chromosome"/>
</dbReference>
<dbReference type="AlphaFoldDB" id="A0A7L4WCG8"/>
<sequence length="243" mass="29219">MKLIRELIKRVVIKDNDVYALSVSKQFIIINNNYSGLLIYDLKLNFIKKIEISKELMIYELYSSKIDDKIVIFDGEHQKLYILDLYLESNIVSIDRDEIFLNYFKSCKNSFMLRDNKFEYQFSFTKGNEISCKPYKYQHVLFMNNTQILIEEKRELYLLQEDEKTRIKREYHDDWFYVISDDYIIEYDEKFIKIVPKTLDEMCISSKSGWTFREVLLNDGILTILINSKADAKESQILQYKIK</sequence>
<proteinExistence type="predicted"/>
<gene>
    <name evidence="1" type="ORF">BHS01_00910</name>
</gene>
<dbReference type="KEGG" id="lpaa:BHS01_00910"/>
<name>A0A7L4WCG8_9LACT</name>